<keyword evidence="4" id="KW-0804">Transcription</keyword>
<reference evidence="6 7" key="1">
    <citation type="submission" date="2017-06" db="EMBL/GenBank/DDBJ databases">
        <authorList>
            <person name="Kim H.J."/>
            <person name="Triplett B.A."/>
        </authorList>
    </citation>
    <scope>NUCLEOTIDE SEQUENCE [LARGE SCALE GENOMIC DNA]</scope>
    <source>
        <strain evidence="6">FRACA_ARgP5</strain>
    </source>
</reference>
<evidence type="ECO:0000313" key="7">
    <source>
        <dbReference type="Proteomes" id="UP000234331"/>
    </source>
</evidence>
<feature type="domain" description="HTH lysR-type" evidence="5">
    <location>
        <begin position="4"/>
        <end position="61"/>
    </location>
</feature>
<accession>A0A2I2KWR5</accession>
<dbReference type="InterPro" id="IPR036388">
    <property type="entry name" value="WH-like_DNA-bd_sf"/>
</dbReference>
<keyword evidence="7" id="KW-1185">Reference proteome</keyword>
<dbReference type="Proteomes" id="UP000234331">
    <property type="component" value="Unassembled WGS sequence"/>
</dbReference>
<dbReference type="Gene3D" id="3.40.190.10">
    <property type="entry name" value="Periplasmic binding protein-like II"/>
    <property type="match status" value="2"/>
</dbReference>
<organism evidence="6 7">
    <name type="scientific">Frankia canadensis</name>
    <dbReference type="NCBI Taxonomy" id="1836972"/>
    <lineage>
        <taxon>Bacteria</taxon>
        <taxon>Bacillati</taxon>
        <taxon>Actinomycetota</taxon>
        <taxon>Actinomycetes</taxon>
        <taxon>Frankiales</taxon>
        <taxon>Frankiaceae</taxon>
        <taxon>Frankia</taxon>
    </lineage>
</organism>
<gene>
    <name evidence="6" type="ORF">FRACA_400025</name>
</gene>
<sequence length="309" mass="33378">MSMLDLRRMMLLRDLADLGTVTAVAERRNITSSAVSQQLRVLEQETGAILFRRAGRTLGLTRSGRVLVEHARVVLGAVDDAMSALAAERDQVSGQVAVASYNLGIPAFAAPLVHRLSTDKPHLQVRLQQADADGALRLLRQNEVDVAIIYRCDFEAQDVLTGLTQQALLVEPFVLLAPTRLHPRVLSRGLAALADLAWVTGLVDSSLDIALLRAAERAGFTPRVTHRLVTAQIVCDLAATGVVPAIVPRLSVPPHLAHLIVEDIPVGHRTVSAVVRDRRRADPNIALILRTLRVIGAQALGEPRLSVAS</sequence>
<dbReference type="AlphaFoldDB" id="A0A2I2KWR5"/>
<dbReference type="Gene3D" id="1.10.10.10">
    <property type="entry name" value="Winged helix-like DNA-binding domain superfamily/Winged helix DNA-binding domain"/>
    <property type="match status" value="1"/>
</dbReference>
<evidence type="ECO:0000256" key="1">
    <source>
        <dbReference type="ARBA" id="ARBA00009437"/>
    </source>
</evidence>
<dbReference type="Pfam" id="PF00126">
    <property type="entry name" value="HTH_1"/>
    <property type="match status" value="1"/>
</dbReference>
<dbReference type="SUPFAM" id="SSF46785">
    <property type="entry name" value="Winged helix' DNA-binding domain"/>
    <property type="match status" value="1"/>
</dbReference>
<dbReference type="GO" id="GO:0003700">
    <property type="term" value="F:DNA-binding transcription factor activity"/>
    <property type="evidence" value="ECO:0007669"/>
    <property type="project" value="InterPro"/>
</dbReference>
<dbReference type="RefSeq" id="WP_207770447.1">
    <property type="nucleotide sequence ID" value="NZ_FZMO01000335.1"/>
</dbReference>
<protein>
    <submittedName>
        <fullName evidence="6">Transcriptional regulator</fullName>
    </submittedName>
</protein>
<evidence type="ECO:0000256" key="4">
    <source>
        <dbReference type="ARBA" id="ARBA00023163"/>
    </source>
</evidence>
<evidence type="ECO:0000313" key="6">
    <source>
        <dbReference type="EMBL" id="SNQ50092.1"/>
    </source>
</evidence>
<dbReference type="PANTHER" id="PTHR30126">
    <property type="entry name" value="HTH-TYPE TRANSCRIPTIONAL REGULATOR"/>
    <property type="match status" value="1"/>
</dbReference>
<comment type="similarity">
    <text evidence="1">Belongs to the LysR transcriptional regulatory family.</text>
</comment>
<dbReference type="EMBL" id="FZMO01000335">
    <property type="protein sequence ID" value="SNQ50092.1"/>
    <property type="molecule type" value="Genomic_DNA"/>
</dbReference>
<proteinExistence type="inferred from homology"/>
<dbReference type="Pfam" id="PF03466">
    <property type="entry name" value="LysR_substrate"/>
    <property type="match status" value="1"/>
</dbReference>
<name>A0A2I2KWR5_9ACTN</name>
<evidence type="ECO:0000256" key="3">
    <source>
        <dbReference type="ARBA" id="ARBA00023125"/>
    </source>
</evidence>
<dbReference type="InterPro" id="IPR005119">
    <property type="entry name" value="LysR_subst-bd"/>
</dbReference>
<dbReference type="GO" id="GO:0000976">
    <property type="term" value="F:transcription cis-regulatory region binding"/>
    <property type="evidence" value="ECO:0007669"/>
    <property type="project" value="TreeGrafter"/>
</dbReference>
<dbReference type="PROSITE" id="PS50931">
    <property type="entry name" value="HTH_LYSR"/>
    <property type="match status" value="1"/>
</dbReference>
<keyword evidence="2" id="KW-0805">Transcription regulation</keyword>
<evidence type="ECO:0000259" key="5">
    <source>
        <dbReference type="PROSITE" id="PS50931"/>
    </source>
</evidence>
<evidence type="ECO:0000256" key="2">
    <source>
        <dbReference type="ARBA" id="ARBA00023015"/>
    </source>
</evidence>
<dbReference type="SUPFAM" id="SSF53850">
    <property type="entry name" value="Periplasmic binding protein-like II"/>
    <property type="match status" value="1"/>
</dbReference>
<dbReference type="InterPro" id="IPR000847">
    <property type="entry name" value="LysR_HTH_N"/>
</dbReference>
<dbReference type="InterPro" id="IPR036390">
    <property type="entry name" value="WH_DNA-bd_sf"/>
</dbReference>
<dbReference type="PANTHER" id="PTHR30126:SF94">
    <property type="entry name" value="LYSR FAMILY TRANSCRIPTIONAL REGULATOR"/>
    <property type="match status" value="1"/>
</dbReference>
<keyword evidence="3" id="KW-0238">DNA-binding</keyword>